<evidence type="ECO:0000256" key="1">
    <source>
        <dbReference type="SAM" id="MobiDB-lite"/>
    </source>
</evidence>
<feature type="compositionally biased region" description="Acidic residues" evidence="1">
    <location>
        <begin position="53"/>
        <end position="80"/>
    </location>
</feature>
<dbReference type="RefSeq" id="WP_220220541.1">
    <property type="nucleotide sequence ID" value="NZ_CP048268.1"/>
</dbReference>
<feature type="region of interest" description="Disordered" evidence="1">
    <location>
        <begin position="49"/>
        <end position="87"/>
    </location>
</feature>
<dbReference type="Pfam" id="PF13349">
    <property type="entry name" value="DUF4097"/>
    <property type="match status" value="1"/>
</dbReference>
<keyword evidence="4" id="KW-1185">Reference proteome</keyword>
<reference evidence="3 4" key="1">
    <citation type="submission" date="2020-01" db="EMBL/GenBank/DDBJ databases">
        <title>Vast differences in strain-level diversity in the gut microbiota of two closely related honey bee species.</title>
        <authorList>
            <person name="Ellegaard K.M."/>
            <person name="Suenami S."/>
            <person name="Miyazaki R."/>
            <person name="Engel P."/>
        </authorList>
    </citation>
    <scope>NUCLEOTIDE SEQUENCE [LARGE SCALE GENOMIC DNA]</scope>
    <source>
        <strain evidence="3 4">ESL0416</strain>
    </source>
</reference>
<dbReference type="InterPro" id="IPR025164">
    <property type="entry name" value="Toastrack_DUF4097"/>
</dbReference>
<feature type="domain" description="DUF4097" evidence="2">
    <location>
        <begin position="97"/>
        <end position="323"/>
    </location>
</feature>
<accession>A0ABX8W712</accession>
<proteinExistence type="predicted"/>
<name>A0ABX8W712_9LACO</name>
<sequence>MKKFFQISGAILIIGFILLFIGKLNHGDQNIARTHTGIFNTLNWQHKTQHKDDDDDDYDDDDEDYDDEDDEDDDDDDDDDSSRQFHESQTYNVASFDKIKLKAGRPDIRISLGNSFQVKVSGKNIKTINTGVKSGILTVEDHDTQEKNDGNYEVAITVPNANAVKSITGTCADGNFALSNLNVASLDLRVNNGDFNLAKVKAKTADLHIGPGDLKIANSRIANSNLYLDVGDVEINSSQIKTTASLNDSDIEIKNSKLLGNSTFKLNDGDFESYQMTNISYDLSTTSDSDIEVKGREQRKHYKKIYHGAPLLKIISKSGDIEIN</sequence>
<dbReference type="Proteomes" id="UP000826550">
    <property type="component" value="Chromosome"/>
</dbReference>
<dbReference type="EMBL" id="CP048268">
    <property type="protein sequence ID" value="QYN52040.1"/>
    <property type="molecule type" value="Genomic_DNA"/>
</dbReference>
<evidence type="ECO:0000313" key="4">
    <source>
        <dbReference type="Proteomes" id="UP000826550"/>
    </source>
</evidence>
<organism evidence="3 4">
    <name type="scientific">Lactobacillus panisapium</name>
    <dbReference type="NCBI Taxonomy" id="2012495"/>
    <lineage>
        <taxon>Bacteria</taxon>
        <taxon>Bacillati</taxon>
        <taxon>Bacillota</taxon>
        <taxon>Bacilli</taxon>
        <taxon>Lactobacillales</taxon>
        <taxon>Lactobacillaceae</taxon>
        <taxon>Lactobacillus</taxon>
    </lineage>
</organism>
<evidence type="ECO:0000313" key="3">
    <source>
        <dbReference type="EMBL" id="QYN52040.1"/>
    </source>
</evidence>
<evidence type="ECO:0000259" key="2">
    <source>
        <dbReference type="Pfam" id="PF13349"/>
    </source>
</evidence>
<gene>
    <name evidence="3" type="ORF">GYM71_00760</name>
</gene>
<protein>
    <submittedName>
        <fullName evidence="3">DUF4097 domain-containing protein</fullName>
    </submittedName>
</protein>
<dbReference type="Gene3D" id="2.160.20.120">
    <property type="match status" value="1"/>
</dbReference>